<dbReference type="InterPro" id="IPR007528">
    <property type="entry name" value="RINT1_Tip20"/>
</dbReference>
<dbReference type="GO" id="GO:0070939">
    <property type="term" value="C:Dsl1/NZR complex"/>
    <property type="evidence" value="ECO:0007669"/>
    <property type="project" value="InterPro"/>
</dbReference>
<sequence>MESKITSFLQPPNDLASQAHAFAIISSKYPSLEQLQKADDLGEVVRAAQLESETKEAQLRESSAACERHIQDALASSRDMLHTAQELSLIRHGIADEQTALAEELVPDATSDKGKGKQTLLQDLEELHERLGELERARTYVRAVERCLVLSESAVQEIRSLGSKPFTPNHLSEYVSLQTFVESVIKACAPAEVGSTTELQLVEFLKSTQHRTWRDIKGVFSAKLLTASEKLHWPMPVDYFSHDPLTRSEFEGAFLDLLRLQEAGGKVHGGELRLKGETAEKDGLYPLQTLVQPIALRFKYHFEGKRETNRLDKPEWYFTNILNVTHEHRSFVENQIQALIHRSSFKDINAMHEFQRLLLPILSRKLRHTIPALLDHPSLLAHTIYQTLLFDGTMRDGGFSLEGTLAVGEADGDAAPVWEGLSEVVLGNKEWFDTWLEAEKKFTDIQYNDIIGSPDAWILVEEDAHAGGNTAIRPTNSARRLKALIERVTERYQPLPQHEHQTRFLMEIQVPVLDSYRSRISSSLDAYETLSSSFVRAVPGALAGQAGNTARLTSGVDGLSRLVKALASTKWMISAMEAWGEDLFFLELWTEMNERQLGVDRESVVDSTMFGDIVAQYTALVDRVEGMIVHQVRTEVETGLKEYLSSEIIVEEPESTPSIAPTLLSPLSVLSTSLAFLARSLPSPMVTPLYRRIASTVGYHITQRVVLHRSRGRFTEQTGKAFAEETKLWLQTSEMGLGGSARRPELPWASLTDSAAIVSIGADSIQRVIRAVFEGDEEAFGNVREELGIRELSRAEMQDALRAREECWR</sequence>
<dbReference type="PROSITE" id="PS51386">
    <property type="entry name" value="RINT1_TIP20"/>
    <property type="match status" value="1"/>
</dbReference>
<dbReference type="EMBL" id="KL198017">
    <property type="protein sequence ID" value="KDQ20405.1"/>
    <property type="molecule type" value="Genomic_DNA"/>
</dbReference>
<proteinExistence type="predicted"/>
<dbReference type="Gene3D" id="1.20.58.1420">
    <property type="entry name" value="Dsl1p vesicle tethering complex, Tip20p subunit, domain B"/>
    <property type="match status" value="1"/>
</dbReference>
<accession>A0A067N0E4</accession>
<dbReference type="FunCoup" id="A0A067N0E4">
    <property type="interactions" value="44"/>
</dbReference>
<dbReference type="Gene3D" id="1.20.58.670">
    <property type="entry name" value="Dsl1p vesicle tethering complex, Tip20p subunit, domain D"/>
    <property type="match status" value="1"/>
</dbReference>
<protein>
    <recommendedName>
        <fullName evidence="3">RINT-1 family protein</fullName>
    </recommendedName>
</protein>
<dbReference type="InParanoid" id="A0A067N0E4"/>
<organism evidence="1 2">
    <name type="scientific">Botryobasidium botryosum (strain FD-172 SS1)</name>
    <dbReference type="NCBI Taxonomy" id="930990"/>
    <lineage>
        <taxon>Eukaryota</taxon>
        <taxon>Fungi</taxon>
        <taxon>Dikarya</taxon>
        <taxon>Basidiomycota</taxon>
        <taxon>Agaricomycotina</taxon>
        <taxon>Agaricomycetes</taxon>
        <taxon>Cantharellales</taxon>
        <taxon>Botryobasidiaceae</taxon>
        <taxon>Botryobasidium</taxon>
    </lineage>
</organism>
<dbReference type="GO" id="GO:0060628">
    <property type="term" value="P:regulation of ER to Golgi vesicle-mediated transport"/>
    <property type="evidence" value="ECO:0007669"/>
    <property type="project" value="TreeGrafter"/>
</dbReference>
<reference evidence="2" key="1">
    <citation type="journal article" date="2014" name="Proc. Natl. Acad. Sci. U.S.A.">
        <title>Extensive sampling of basidiomycete genomes demonstrates inadequacy of the white-rot/brown-rot paradigm for wood decay fungi.</title>
        <authorList>
            <person name="Riley R."/>
            <person name="Salamov A.A."/>
            <person name="Brown D.W."/>
            <person name="Nagy L.G."/>
            <person name="Floudas D."/>
            <person name="Held B.W."/>
            <person name="Levasseur A."/>
            <person name="Lombard V."/>
            <person name="Morin E."/>
            <person name="Otillar R."/>
            <person name="Lindquist E.A."/>
            <person name="Sun H."/>
            <person name="LaButti K.M."/>
            <person name="Schmutz J."/>
            <person name="Jabbour D."/>
            <person name="Luo H."/>
            <person name="Baker S.E."/>
            <person name="Pisabarro A.G."/>
            <person name="Walton J.D."/>
            <person name="Blanchette R.A."/>
            <person name="Henrissat B."/>
            <person name="Martin F."/>
            <person name="Cullen D."/>
            <person name="Hibbett D.S."/>
            <person name="Grigoriev I.V."/>
        </authorList>
    </citation>
    <scope>NUCLEOTIDE SEQUENCE [LARGE SCALE GENOMIC DNA]</scope>
    <source>
        <strain evidence="2">FD-172 SS1</strain>
    </source>
</reference>
<dbReference type="Pfam" id="PF04437">
    <property type="entry name" value="RINT1_TIP1"/>
    <property type="match status" value="1"/>
</dbReference>
<dbReference type="AlphaFoldDB" id="A0A067N0E4"/>
<dbReference type="InterPro" id="IPR042042">
    <property type="entry name" value="Tip20p_domB"/>
</dbReference>
<dbReference type="HOGENOM" id="CLU_015529_0_0_1"/>
<gene>
    <name evidence="1" type="ORF">BOTBODRAFT_183196</name>
</gene>
<evidence type="ECO:0000313" key="2">
    <source>
        <dbReference type="Proteomes" id="UP000027195"/>
    </source>
</evidence>
<evidence type="ECO:0008006" key="3">
    <source>
        <dbReference type="Google" id="ProtNLM"/>
    </source>
</evidence>
<evidence type="ECO:0000313" key="1">
    <source>
        <dbReference type="EMBL" id="KDQ20405.1"/>
    </source>
</evidence>
<dbReference type="STRING" id="930990.A0A067N0E4"/>
<dbReference type="OrthoDB" id="407410at2759"/>
<dbReference type="PANTHER" id="PTHR13520">
    <property type="entry name" value="RAD50-INTERACTING PROTEIN 1 RINT-1"/>
    <property type="match status" value="1"/>
</dbReference>
<dbReference type="Proteomes" id="UP000027195">
    <property type="component" value="Unassembled WGS sequence"/>
</dbReference>
<name>A0A067N0E4_BOTB1</name>
<dbReference type="PANTHER" id="PTHR13520:SF0">
    <property type="entry name" value="RAD50-INTERACTING PROTEIN 1"/>
    <property type="match status" value="1"/>
</dbReference>
<dbReference type="GO" id="GO:0006890">
    <property type="term" value="P:retrograde vesicle-mediated transport, Golgi to endoplasmic reticulum"/>
    <property type="evidence" value="ECO:0007669"/>
    <property type="project" value="InterPro"/>
</dbReference>
<dbReference type="InterPro" id="IPR042044">
    <property type="entry name" value="EXOC6PINT-1/Sec15/Tip20_C_dom2"/>
</dbReference>
<keyword evidence="2" id="KW-1185">Reference proteome</keyword>
<dbReference type="GO" id="GO:0006888">
    <property type="term" value="P:endoplasmic reticulum to Golgi vesicle-mediated transport"/>
    <property type="evidence" value="ECO:0007669"/>
    <property type="project" value="InterPro"/>
</dbReference>